<keyword evidence="3" id="KW-1185">Reference proteome</keyword>
<dbReference type="EMBL" id="BSXT01000628">
    <property type="protein sequence ID" value="GMF31331.1"/>
    <property type="molecule type" value="Genomic_DNA"/>
</dbReference>
<evidence type="ECO:0000256" key="1">
    <source>
        <dbReference type="SAM" id="MobiDB-lite"/>
    </source>
</evidence>
<organism evidence="2 3">
    <name type="scientific">Phytophthora fragariaefolia</name>
    <dbReference type="NCBI Taxonomy" id="1490495"/>
    <lineage>
        <taxon>Eukaryota</taxon>
        <taxon>Sar</taxon>
        <taxon>Stramenopiles</taxon>
        <taxon>Oomycota</taxon>
        <taxon>Peronosporomycetes</taxon>
        <taxon>Peronosporales</taxon>
        <taxon>Peronosporaceae</taxon>
        <taxon>Phytophthora</taxon>
    </lineage>
</organism>
<name>A0A9W6UD03_9STRA</name>
<comment type="caution">
    <text evidence="2">The sequence shown here is derived from an EMBL/GenBank/DDBJ whole genome shotgun (WGS) entry which is preliminary data.</text>
</comment>
<reference evidence="2" key="1">
    <citation type="submission" date="2023-04" db="EMBL/GenBank/DDBJ databases">
        <title>Phytophthora fragariaefolia NBRC 109709.</title>
        <authorList>
            <person name="Ichikawa N."/>
            <person name="Sato H."/>
            <person name="Tonouchi N."/>
        </authorList>
    </citation>
    <scope>NUCLEOTIDE SEQUENCE</scope>
    <source>
        <strain evidence="2">NBRC 109709</strain>
    </source>
</reference>
<evidence type="ECO:0000313" key="3">
    <source>
        <dbReference type="Proteomes" id="UP001165121"/>
    </source>
</evidence>
<protein>
    <submittedName>
        <fullName evidence="2">Unnamed protein product</fullName>
    </submittedName>
</protein>
<evidence type="ECO:0000313" key="2">
    <source>
        <dbReference type="EMBL" id="GMF31331.1"/>
    </source>
</evidence>
<sequence length="106" mass="11042">MASAGATASGCRVRYCSLGEAGRKPSPSSTITDIPSVADNWIRITPADPAPGVPLPCSVSINFFLIDFHPDNANCGPRGDLGGRRLSTVDGPDGYNSSPENERHSA</sequence>
<proteinExistence type="predicted"/>
<dbReference type="Proteomes" id="UP001165121">
    <property type="component" value="Unassembled WGS sequence"/>
</dbReference>
<gene>
    <name evidence="2" type="ORF">Pfra01_000715700</name>
</gene>
<accession>A0A9W6UD03</accession>
<dbReference type="AlphaFoldDB" id="A0A9W6UD03"/>
<feature type="region of interest" description="Disordered" evidence="1">
    <location>
        <begin position="73"/>
        <end position="106"/>
    </location>
</feature>